<dbReference type="EMBL" id="CAJOBB010001653">
    <property type="protein sequence ID" value="CAF3885806.1"/>
    <property type="molecule type" value="Genomic_DNA"/>
</dbReference>
<feature type="region of interest" description="Disordered" evidence="1">
    <location>
        <begin position="85"/>
        <end position="108"/>
    </location>
</feature>
<gene>
    <name evidence="2" type="ORF">IZO911_LOCUS42553</name>
    <name evidence="3" type="ORF">KXQ929_LOCUS22008</name>
</gene>
<dbReference type="EMBL" id="CAJNOE010001853">
    <property type="protein sequence ID" value="CAF1454383.1"/>
    <property type="molecule type" value="Genomic_DNA"/>
</dbReference>
<organism evidence="3 4">
    <name type="scientific">Adineta steineri</name>
    <dbReference type="NCBI Taxonomy" id="433720"/>
    <lineage>
        <taxon>Eukaryota</taxon>
        <taxon>Metazoa</taxon>
        <taxon>Spiralia</taxon>
        <taxon>Gnathifera</taxon>
        <taxon>Rotifera</taxon>
        <taxon>Eurotatoria</taxon>
        <taxon>Bdelloidea</taxon>
        <taxon>Adinetida</taxon>
        <taxon>Adinetidae</taxon>
        <taxon>Adineta</taxon>
    </lineage>
</organism>
<dbReference type="Proteomes" id="UP000663868">
    <property type="component" value="Unassembled WGS sequence"/>
</dbReference>
<protein>
    <submittedName>
        <fullName evidence="3">Uncharacterized protein</fullName>
    </submittedName>
</protein>
<dbReference type="AlphaFoldDB" id="A0A819GRL3"/>
<evidence type="ECO:0000313" key="2">
    <source>
        <dbReference type="EMBL" id="CAF1454383.1"/>
    </source>
</evidence>
<comment type="caution">
    <text evidence="3">The sequence shown here is derived from an EMBL/GenBank/DDBJ whole genome shotgun (WGS) entry which is preliminary data.</text>
</comment>
<feature type="region of interest" description="Disordered" evidence="1">
    <location>
        <begin position="151"/>
        <end position="190"/>
    </location>
</feature>
<accession>A0A819GRL3</accession>
<reference evidence="3" key="1">
    <citation type="submission" date="2021-02" db="EMBL/GenBank/DDBJ databases">
        <authorList>
            <person name="Nowell W R."/>
        </authorList>
    </citation>
    <scope>NUCLEOTIDE SEQUENCE</scope>
</reference>
<feature type="compositionally biased region" description="Basic and acidic residues" evidence="1">
    <location>
        <begin position="85"/>
        <end position="100"/>
    </location>
</feature>
<dbReference type="Proteomes" id="UP000663860">
    <property type="component" value="Unassembled WGS sequence"/>
</dbReference>
<evidence type="ECO:0000313" key="4">
    <source>
        <dbReference type="Proteomes" id="UP000663868"/>
    </source>
</evidence>
<sequence>MTTVLNKPYSSFTDPNLKEYFDNKQRLKQLRKFGLLNKKNEVYPETVYQANNIQADRQYAMARMKFQREAQEELHKQHIRLHKKWDEQAKQQRRKWDQSRNDPASKFIPPVYRFPDVTQLTEKHFSEHGFDYYPDYCRPQTSYTNQWHRLGRHHSPRRPATSDIGSNQRSSTTSSNEKKSSKQLSTASFEKREKSVFSPISTTSNQHAAAPVGSILNIPDTSTLTEIVSTPPTTLVTSTNESALLVFPNICSPTLFTRIQTSERDYNNRMLIFKNPTPLDLLDNEF</sequence>
<proteinExistence type="predicted"/>
<evidence type="ECO:0000313" key="3">
    <source>
        <dbReference type="EMBL" id="CAF3885806.1"/>
    </source>
</evidence>
<name>A0A819GRL3_9BILA</name>
<evidence type="ECO:0000256" key="1">
    <source>
        <dbReference type="SAM" id="MobiDB-lite"/>
    </source>
</evidence>